<evidence type="ECO:0000313" key="1">
    <source>
        <dbReference type="EMBL" id="GHI75286.1"/>
    </source>
</evidence>
<protein>
    <recommendedName>
        <fullName evidence="3">Asp23/Gls24 family envelope stress response protein</fullName>
    </recommendedName>
</protein>
<name>A0ABQ3T4G5_9ACTN</name>
<gene>
    <name evidence="1" type="ORF">Sspor_08470</name>
</gene>
<organism evidence="1 2">
    <name type="scientific">Streptomyces spororaveus</name>
    <dbReference type="NCBI Taxonomy" id="284039"/>
    <lineage>
        <taxon>Bacteria</taxon>
        <taxon>Bacillati</taxon>
        <taxon>Actinomycetota</taxon>
        <taxon>Actinomycetes</taxon>
        <taxon>Kitasatosporales</taxon>
        <taxon>Streptomycetaceae</taxon>
        <taxon>Streptomyces</taxon>
    </lineage>
</organism>
<sequence>MARIAARAAREALATHTDTSAAHAELAAPHASVTVGSGTARLGLTMDLPYPIDLARASRHVQHYVGERVARLTGMRVTEVTLAIERLVPSNGLEDRRVQ</sequence>
<keyword evidence="2" id="KW-1185">Reference proteome</keyword>
<evidence type="ECO:0000313" key="2">
    <source>
        <dbReference type="Proteomes" id="UP000608522"/>
    </source>
</evidence>
<dbReference type="Proteomes" id="UP000608522">
    <property type="component" value="Unassembled WGS sequence"/>
</dbReference>
<proteinExistence type="predicted"/>
<dbReference type="EMBL" id="BNED01000005">
    <property type="protein sequence ID" value="GHI75286.1"/>
    <property type="molecule type" value="Genomic_DNA"/>
</dbReference>
<accession>A0ABQ3T4G5</accession>
<reference evidence="2" key="1">
    <citation type="submission" date="2023-07" db="EMBL/GenBank/DDBJ databases">
        <title>Whole genome shotgun sequence of Streptomyces spororaveus NBRC 15456.</title>
        <authorList>
            <person name="Komaki H."/>
            <person name="Tamura T."/>
        </authorList>
    </citation>
    <scope>NUCLEOTIDE SEQUENCE [LARGE SCALE GENOMIC DNA]</scope>
    <source>
        <strain evidence="2">NBRC 15456</strain>
    </source>
</reference>
<evidence type="ECO:0008006" key="3">
    <source>
        <dbReference type="Google" id="ProtNLM"/>
    </source>
</evidence>
<comment type="caution">
    <text evidence="1">The sequence shown here is derived from an EMBL/GenBank/DDBJ whole genome shotgun (WGS) entry which is preliminary data.</text>
</comment>